<comment type="function">
    <text evidence="1">Exhibits phosphohistidine phosphatase activity.</text>
</comment>
<evidence type="ECO:0000256" key="10">
    <source>
        <dbReference type="ARBA" id="ARBA00029952"/>
    </source>
</evidence>
<proteinExistence type="inferred from homology"/>
<sequence length="137" mass="15231">MAAEGLAEMPDVDMDPEGVFKYVLIRVHSRPPSGAQGEDSKEIVRGYKWAEYHADIYDKVCGELQKEGYDFECLGGGRISHQSQDKKIQVYGYSMGYGQVAAGCRQESPPLRSSSCINGGTRRYVLVFTMRKGDQVP</sequence>
<evidence type="ECO:0000256" key="4">
    <source>
        <dbReference type="ARBA" id="ARBA00011245"/>
    </source>
</evidence>
<evidence type="ECO:0000256" key="3">
    <source>
        <dbReference type="ARBA" id="ARBA00010971"/>
    </source>
</evidence>
<dbReference type="FunCoup" id="A0A1S3F270">
    <property type="interactions" value="2090"/>
</dbReference>
<name>A0A1S3F270_DIPOR</name>
<dbReference type="CTD" id="29085"/>
<accession>A0A1S3F270</accession>
<keyword evidence="16" id="KW-1185">Reference proteome</keyword>
<feature type="active site" description="Proton acceptor" evidence="14">
    <location>
        <position position="53"/>
    </location>
</feature>
<reference evidence="17" key="1">
    <citation type="submission" date="2025-08" db="UniProtKB">
        <authorList>
            <consortium name="RefSeq"/>
        </authorList>
    </citation>
    <scope>IDENTIFICATION</scope>
    <source>
        <tissue evidence="17">Kidney</tissue>
    </source>
</reference>
<dbReference type="SUPFAM" id="SSF143724">
    <property type="entry name" value="PHP14-like"/>
    <property type="match status" value="1"/>
</dbReference>
<comment type="subunit">
    <text evidence="4">Monomer.</text>
</comment>
<gene>
    <name evidence="17" type="primary">Phpt1</name>
</gene>
<evidence type="ECO:0000313" key="16">
    <source>
        <dbReference type="Proteomes" id="UP000081671"/>
    </source>
</evidence>
<dbReference type="GO" id="GO:0101006">
    <property type="term" value="F:protein histidine phosphatase activity"/>
    <property type="evidence" value="ECO:0007669"/>
    <property type="project" value="UniProtKB-EC"/>
</dbReference>
<dbReference type="FunFam" id="3.50.20.20:FF:000001">
    <property type="entry name" value="14 kDa phosphohistidine phosphatase"/>
    <property type="match status" value="1"/>
</dbReference>
<evidence type="ECO:0000256" key="8">
    <source>
        <dbReference type="ARBA" id="ARBA00022801"/>
    </source>
</evidence>
<dbReference type="KEGG" id="dord:105984561"/>
<organism evidence="16 17">
    <name type="scientific">Dipodomys ordii</name>
    <name type="common">Ord's kangaroo rat</name>
    <dbReference type="NCBI Taxonomy" id="10020"/>
    <lineage>
        <taxon>Eukaryota</taxon>
        <taxon>Metazoa</taxon>
        <taxon>Chordata</taxon>
        <taxon>Craniata</taxon>
        <taxon>Vertebrata</taxon>
        <taxon>Euteleostomi</taxon>
        <taxon>Mammalia</taxon>
        <taxon>Eutheria</taxon>
        <taxon>Euarchontoglires</taxon>
        <taxon>Glires</taxon>
        <taxon>Rodentia</taxon>
        <taxon>Castorimorpha</taxon>
        <taxon>Heteromyidae</taxon>
        <taxon>Dipodomyinae</taxon>
        <taxon>Dipodomys</taxon>
    </lineage>
</organism>
<evidence type="ECO:0000256" key="12">
    <source>
        <dbReference type="ARBA" id="ARBA00049028"/>
    </source>
</evidence>
<comment type="catalytic activity">
    <reaction evidence="13">
        <text>N(tele)-phospho-L-histidyl-[protein] + H2O = L-histidyl-[protein] + phosphate</text>
        <dbReference type="Rhea" id="RHEA:47960"/>
        <dbReference type="Rhea" id="RHEA-COMP:9745"/>
        <dbReference type="Rhea" id="RHEA-COMP:10719"/>
        <dbReference type="ChEBI" id="CHEBI:15377"/>
        <dbReference type="ChEBI" id="CHEBI:29979"/>
        <dbReference type="ChEBI" id="CHEBI:43474"/>
        <dbReference type="ChEBI" id="CHEBI:83586"/>
        <dbReference type="EC" id="3.9.1.3"/>
    </reaction>
</comment>
<keyword evidence="7" id="KW-0963">Cytoplasm</keyword>
<dbReference type="InterPro" id="IPR007702">
    <property type="entry name" value="Janus"/>
</dbReference>
<dbReference type="InParanoid" id="A0A1S3F270"/>
<dbReference type="RefSeq" id="XP_012870249.1">
    <property type="nucleotide sequence ID" value="XM_013014795.1"/>
</dbReference>
<evidence type="ECO:0000313" key="17">
    <source>
        <dbReference type="RefSeq" id="XP_012870249.1"/>
    </source>
</evidence>
<evidence type="ECO:0000256" key="14">
    <source>
        <dbReference type="PIRSR" id="PIRSR607702-1"/>
    </source>
</evidence>
<dbReference type="EC" id="3.9.1.3" evidence="5"/>
<evidence type="ECO:0000256" key="1">
    <source>
        <dbReference type="ARBA" id="ARBA00003087"/>
    </source>
</evidence>
<evidence type="ECO:0000256" key="15">
    <source>
        <dbReference type="PIRSR" id="PIRSR607702-2"/>
    </source>
</evidence>
<dbReference type="Pfam" id="PF05005">
    <property type="entry name" value="Ocnus"/>
    <property type="match status" value="1"/>
</dbReference>
<keyword evidence="9" id="KW-0904">Protein phosphatase</keyword>
<dbReference type="InterPro" id="IPR038596">
    <property type="entry name" value="Janus_sf"/>
</dbReference>
<dbReference type="PANTHER" id="PTHR12258:SF10">
    <property type="entry name" value="14 KDA PHOSPHOHISTIDINE PHOSPHATASE"/>
    <property type="match status" value="1"/>
</dbReference>
<protein>
    <recommendedName>
        <fullName evidence="6">14 kDa phosphohistidine phosphatase</fullName>
        <ecNumber evidence="5">3.9.1.3</ecNumber>
    </recommendedName>
    <alternativeName>
        <fullName evidence="11">Phosphohistidine phosphatase 1</fullName>
    </alternativeName>
    <alternativeName>
        <fullName evidence="10">Protein histidine phosphatase</fullName>
    </alternativeName>
</protein>
<dbReference type="PANTHER" id="PTHR12258">
    <property type="entry name" value="JANUS-A/JANUS-B"/>
    <property type="match status" value="1"/>
</dbReference>
<evidence type="ECO:0000256" key="6">
    <source>
        <dbReference type="ARBA" id="ARBA00014497"/>
    </source>
</evidence>
<evidence type="ECO:0000256" key="7">
    <source>
        <dbReference type="ARBA" id="ARBA00022490"/>
    </source>
</evidence>
<dbReference type="AlphaFoldDB" id="A0A1S3F270"/>
<evidence type="ECO:0000256" key="13">
    <source>
        <dbReference type="ARBA" id="ARBA00049335"/>
    </source>
</evidence>
<dbReference type="GO" id="GO:0005829">
    <property type="term" value="C:cytosol"/>
    <property type="evidence" value="ECO:0007669"/>
    <property type="project" value="TreeGrafter"/>
</dbReference>
<evidence type="ECO:0000256" key="11">
    <source>
        <dbReference type="ARBA" id="ARBA00030831"/>
    </source>
</evidence>
<evidence type="ECO:0000256" key="9">
    <source>
        <dbReference type="ARBA" id="ARBA00022912"/>
    </source>
</evidence>
<dbReference type="GeneID" id="105984561"/>
<dbReference type="OrthoDB" id="10249612at2759"/>
<feature type="binding site" evidence="15">
    <location>
        <position position="21"/>
    </location>
    <ligand>
        <name>substrate</name>
    </ligand>
</feature>
<dbReference type="STRING" id="10020.ENSDORP00000004774"/>
<comment type="subcellular location">
    <subcellularLocation>
        <location evidence="2">Cytoplasm</location>
    </subcellularLocation>
</comment>
<evidence type="ECO:0000256" key="5">
    <source>
        <dbReference type="ARBA" id="ARBA00011945"/>
    </source>
</evidence>
<evidence type="ECO:0000256" key="2">
    <source>
        <dbReference type="ARBA" id="ARBA00004496"/>
    </source>
</evidence>
<dbReference type="Gene3D" id="3.50.20.20">
    <property type="entry name" value="Janus/Ocnus"/>
    <property type="match status" value="1"/>
</dbReference>
<comment type="similarity">
    <text evidence="3">Belongs to the janus family.</text>
</comment>
<comment type="catalytic activity">
    <reaction evidence="12">
        <text>N(pros)-phospho-L-histidyl-[protein] + H2O = L-histidyl-[protein] + phosphate</text>
        <dbReference type="Rhea" id="RHEA:47964"/>
        <dbReference type="Rhea" id="RHEA-COMP:9745"/>
        <dbReference type="Rhea" id="RHEA-COMP:9746"/>
        <dbReference type="ChEBI" id="CHEBI:15377"/>
        <dbReference type="ChEBI" id="CHEBI:29979"/>
        <dbReference type="ChEBI" id="CHEBI:43474"/>
        <dbReference type="ChEBI" id="CHEBI:64837"/>
        <dbReference type="EC" id="3.9.1.3"/>
    </reaction>
</comment>
<dbReference type="Proteomes" id="UP000081671">
    <property type="component" value="Unplaced"/>
</dbReference>
<keyword evidence="8" id="KW-0378">Hydrolase</keyword>